<keyword evidence="1" id="KW-0732">Signal</keyword>
<sequence>MIRNIFTGLVVLICLTVSSAAFAQEFSGLDKSPADIAYFRTERNAPPLIKVIYSRPQLKGREVGVDLAAYGEVWRTGANEATEIRFFKDMVLGETTIPAGTYSLFSIPGKEEWTIIINKDTDTWGAYSYNAEQDVARFAVPASSGDESLDAFSITFEAVENGAHMHMGWGQTRVAVPFSVAQ</sequence>
<keyword evidence="3" id="KW-1185">Reference proteome</keyword>
<evidence type="ECO:0000256" key="1">
    <source>
        <dbReference type="SAM" id="SignalP"/>
    </source>
</evidence>
<accession>A0A4S3LX90</accession>
<proteinExistence type="predicted"/>
<dbReference type="AlphaFoldDB" id="A0A4S3LX90"/>
<organism evidence="2 3">
    <name type="scientific">Robertkochia marina</name>
    <dbReference type="NCBI Taxonomy" id="1227945"/>
    <lineage>
        <taxon>Bacteria</taxon>
        <taxon>Pseudomonadati</taxon>
        <taxon>Bacteroidota</taxon>
        <taxon>Flavobacteriia</taxon>
        <taxon>Flavobacteriales</taxon>
        <taxon>Flavobacteriaceae</taxon>
        <taxon>Robertkochia</taxon>
    </lineage>
</organism>
<dbReference type="RefSeq" id="WP_136337087.1">
    <property type="nucleotide sequence ID" value="NZ_QXMP01000002.1"/>
</dbReference>
<dbReference type="Proteomes" id="UP000305939">
    <property type="component" value="Unassembled WGS sequence"/>
</dbReference>
<dbReference type="EMBL" id="SSMC01000004">
    <property type="protein sequence ID" value="THD65804.1"/>
    <property type="molecule type" value="Genomic_DNA"/>
</dbReference>
<dbReference type="InterPro" id="IPR021314">
    <property type="entry name" value="DUF2911"/>
</dbReference>
<evidence type="ECO:0000313" key="3">
    <source>
        <dbReference type="Proteomes" id="UP000305939"/>
    </source>
</evidence>
<gene>
    <name evidence="2" type="ORF">E7Z59_14565</name>
</gene>
<reference evidence="2 3" key="1">
    <citation type="submission" date="2019-04" db="EMBL/GenBank/DDBJ databases">
        <title>Draft genome sequence of Robertkochia marina CC-AMO-30D.</title>
        <authorList>
            <person name="Hameed A."/>
            <person name="Lin S.-Y."/>
            <person name="Shahina M."/>
            <person name="Lai W.-A."/>
            <person name="Young C.-C."/>
        </authorList>
    </citation>
    <scope>NUCLEOTIDE SEQUENCE [LARGE SCALE GENOMIC DNA]</scope>
    <source>
        <strain evidence="2 3">CC-AMO-30D</strain>
    </source>
</reference>
<feature type="chain" id="PRO_5020375480" evidence="1">
    <location>
        <begin position="24"/>
        <end position="182"/>
    </location>
</feature>
<comment type="caution">
    <text evidence="2">The sequence shown here is derived from an EMBL/GenBank/DDBJ whole genome shotgun (WGS) entry which is preliminary data.</text>
</comment>
<protein>
    <submittedName>
        <fullName evidence="2">DUF2911 domain-containing protein</fullName>
    </submittedName>
</protein>
<name>A0A4S3LX90_9FLAO</name>
<dbReference type="OrthoDB" id="187854at2"/>
<feature type="signal peptide" evidence="1">
    <location>
        <begin position="1"/>
        <end position="23"/>
    </location>
</feature>
<evidence type="ECO:0000313" key="2">
    <source>
        <dbReference type="EMBL" id="THD65804.1"/>
    </source>
</evidence>
<dbReference type="Pfam" id="PF11138">
    <property type="entry name" value="DUF2911"/>
    <property type="match status" value="1"/>
</dbReference>